<accession>A0AA36HEN8</accession>
<sequence length="53" mass="6054">MTGTLLRFWIAAALPFLRTAVELMERQVVHLLCNVNRDLYGSILTIDIILKNP</sequence>
<keyword evidence="3" id="KW-1185">Reference proteome</keyword>
<dbReference type="AlphaFoldDB" id="A0AA36HEN8"/>
<evidence type="ECO:0000256" key="1">
    <source>
        <dbReference type="SAM" id="SignalP"/>
    </source>
</evidence>
<protein>
    <submittedName>
        <fullName evidence="2">Uncharacterized protein</fullName>
    </submittedName>
</protein>
<evidence type="ECO:0000313" key="3">
    <source>
        <dbReference type="Proteomes" id="UP001176961"/>
    </source>
</evidence>
<name>A0AA36HEN8_CYLNA</name>
<evidence type="ECO:0000313" key="2">
    <source>
        <dbReference type="EMBL" id="CAJ0608699.1"/>
    </source>
</evidence>
<feature type="signal peptide" evidence="1">
    <location>
        <begin position="1"/>
        <end position="20"/>
    </location>
</feature>
<organism evidence="2 3">
    <name type="scientific">Cylicocyclus nassatus</name>
    <name type="common">Nematode worm</name>
    <dbReference type="NCBI Taxonomy" id="53992"/>
    <lineage>
        <taxon>Eukaryota</taxon>
        <taxon>Metazoa</taxon>
        <taxon>Ecdysozoa</taxon>
        <taxon>Nematoda</taxon>
        <taxon>Chromadorea</taxon>
        <taxon>Rhabditida</taxon>
        <taxon>Rhabditina</taxon>
        <taxon>Rhabditomorpha</taxon>
        <taxon>Strongyloidea</taxon>
        <taxon>Strongylidae</taxon>
        <taxon>Cylicocyclus</taxon>
    </lineage>
</organism>
<gene>
    <name evidence="2" type="ORF">CYNAS_LOCUS20682</name>
</gene>
<dbReference type="Proteomes" id="UP001176961">
    <property type="component" value="Unassembled WGS sequence"/>
</dbReference>
<reference evidence="2" key="1">
    <citation type="submission" date="2023-07" db="EMBL/GenBank/DDBJ databases">
        <authorList>
            <consortium name="CYATHOMIX"/>
        </authorList>
    </citation>
    <scope>NUCLEOTIDE SEQUENCE</scope>
    <source>
        <strain evidence="2">N/A</strain>
    </source>
</reference>
<comment type="caution">
    <text evidence="2">The sequence shown here is derived from an EMBL/GenBank/DDBJ whole genome shotgun (WGS) entry which is preliminary data.</text>
</comment>
<dbReference type="EMBL" id="CATQJL010000326">
    <property type="protein sequence ID" value="CAJ0608699.1"/>
    <property type="molecule type" value="Genomic_DNA"/>
</dbReference>
<feature type="chain" id="PRO_5041255845" evidence="1">
    <location>
        <begin position="21"/>
        <end position="53"/>
    </location>
</feature>
<keyword evidence="1" id="KW-0732">Signal</keyword>
<proteinExistence type="predicted"/>